<protein>
    <submittedName>
        <fullName evidence="1">Uncharacterized protein</fullName>
    </submittedName>
</protein>
<accession>A0A0A8ZSM2</accession>
<reference evidence="1" key="1">
    <citation type="submission" date="2014-09" db="EMBL/GenBank/DDBJ databases">
        <authorList>
            <person name="Magalhaes I.L.F."/>
            <person name="Oliveira U."/>
            <person name="Santos F.R."/>
            <person name="Vidigal T.H.D.A."/>
            <person name="Brescovit A.D."/>
            <person name="Santos A.J."/>
        </authorList>
    </citation>
    <scope>NUCLEOTIDE SEQUENCE</scope>
    <source>
        <tissue evidence="1">Shoot tissue taken approximately 20 cm above the soil surface</tissue>
    </source>
</reference>
<proteinExistence type="predicted"/>
<dbReference type="AlphaFoldDB" id="A0A0A8ZSM2"/>
<evidence type="ECO:0000313" key="1">
    <source>
        <dbReference type="EMBL" id="JAD40658.1"/>
    </source>
</evidence>
<reference evidence="1" key="2">
    <citation type="journal article" date="2015" name="Data Brief">
        <title>Shoot transcriptome of the giant reed, Arundo donax.</title>
        <authorList>
            <person name="Barrero R.A."/>
            <person name="Guerrero F.D."/>
            <person name="Moolhuijzen P."/>
            <person name="Goolsby J.A."/>
            <person name="Tidwell J."/>
            <person name="Bellgard S.E."/>
            <person name="Bellgard M.I."/>
        </authorList>
    </citation>
    <scope>NUCLEOTIDE SEQUENCE</scope>
    <source>
        <tissue evidence="1">Shoot tissue taken approximately 20 cm above the soil surface</tissue>
    </source>
</reference>
<dbReference type="EMBL" id="GBRH01257237">
    <property type="protein sequence ID" value="JAD40658.1"/>
    <property type="molecule type" value="Transcribed_RNA"/>
</dbReference>
<organism evidence="1">
    <name type="scientific">Arundo donax</name>
    <name type="common">Giant reed</name>
    <name type="synonym">Donax arundinaceus</name>
    <dbReference type="NCBI Taxonomy" id="35708"/>
    <lineage>
        <taxon>Eukaryota</taxon>
        <taxon>Viridiplantae</taxon>
        <taxon>Streptophyta</taxon>
        <taxon>Embryophyta</taxon>
        <taxon>Tracheophyta</taxon>
        <taxon>Spermatophyta</taxon>
        <taxon>Magnoliopsida</taxon>
        <taxon>Liliopsida</taxon>
        <taxon>Poales</taxon>
        <taxon>Poaceae</taxon>
        <taxon>PACMAD clade</taxon>
        <taxon>Arundinoideae</taxon>
        <taxon>Arundineae</taxon>
        <taxon>Arundo</taxon>
    </lineage>
</organism>
<sequence>MYWQSIFCPNNSLVFCFRPCCKQSLLFTHAYEHH</sequence>
<name>A0A0A8ZSM2_ARUDO</name>